<reference evidence="1" key="1">
    <citation type="journal article" date="2014" name="Front. Microbiol.">
        <title>High frequency of phylogenetically diverse reductive dehalogenase-homologous genes in deep subseafloor sedimentary metagenomes.</title>
        <authorList>
            <person name="Kawai M."/>
            <person name="Futagami T."/>
            <person name="Toyoda A."/>
            <person name="Takaki Y."/>
            <person name="Nishi S."/>
            <person name="Hori S."/>
            <person name="Arai W."/>
            <person name="Tsubouchi T."/>
            <person name="Morono Y."/>
            <person name="Uchiyama I."/>
            <person name="Ito T."/>
            <person name="Fujiyama A."/>
            <person name="Inagaki F."/>
            <person name="Takami H."/>
        </authorList>
    </citation>
    <scope>NUCLEOTIDE SEQUENCE</scope>
    <source>
        <strain evidence="1">Expedition CK06-06</strain>
    </source>
</reference>
<comment type="caution">
    <text evidence="1">The sequence shown here is derived from an EMBL/GenBank/DDBJ whole genome shotgun (WGS) entry which is preliminary data.</text>
</comment>
<protein>
    <submittedName>
        <fullName evidence="1">Uncharacterized protein</fullName>
    </submittedName>
</protein>
<evidence type="ECO:0000313" key="1">
    <source>
        <dbReference type="EMBL" id="GAF76903.1"/>
    </source>
</evidence>
<dbReference type="AlphaFoldDB" id="X0S783"/>
<sequence>VWRVHPDGPRSGVQGFRLLLNETQANHTVGLGYVMVSATAYNGLGAGALWGAALTTPKELLAGVAMATVADDEWGWYQVYGAASIIETGADTADGALVESAADGEVTDTVGTGVILGFALEAETTNVAFSVFINIVDLE</sequence>
<dbReference type="EMBL" id="BARS01003057">
    <property type="protein sequence ID" value="GAF76903.1"/>
    <property type="molecule type" value="Genomic_DNA"/>
</dbReference>
<gene>
    <name evidence="1" type="ORF">S01H1_05888</name>
</gene>
<name>X0S783_9ZZZZ</name>
<accession>X0S783</accession>
<organism evidence="1">
    <name type="scientific">marine sediment metagenome</name>
    <dbReference type="NCBI Taxonomy" id="412755"/>
    <lineage>
        <taxon>unclassified sequences</taxon>
        <taxon>metagenomes</taxon>
        <taxon>ecological metagenomes</taxon>
    </lineage>
</organism>
<feature type="non-terminal residue" evidence="1">
    <location>
        <position position="1"/>
    </location>
</feature>
<proteinExistence type="predicted"/>